<dbReference type="OrthoDB" id="2382073at2759"/>
<dbReference type="Gene3D" id="3.90.1150.10">
    <property type="entry name" value="Aspartate Aminotransferase, domain 1"/>
    <property type="match status" value="1"/>
</dbReference>
<evidence type="ECO:0000313" key="10">
    <source>
        <dbReference type="Proteomes" id="UP000192596"/>
    </source>
</evidence>
<reference evidence="10" key="1">
    <citation type="submission" date="2017-03" db="EMBL/GenBank/DDBJ databases">
        <title>Genomes of endolithic fungi from Antarctica.</title>
        <authorList>
            <person name="Coleine C."/>
            <person name="Masonjones S."/>
            <person name="Stajich J.E."/>
        </authorList>
    </citation>
    <scope>NUCLEOTIDE SEQUENCE [LARGE SCALE GENOMIC DNA]</scope>
    <source>
        <strain evidence="10">CCFEE 5527</strain>
    </source>
</reference>
<dbReference type="Proteomes" id="UP000192596">
    <property type="component" value="Unassembled WGS sequence"/>
</dbReference>
<dbReference type="EMBL" id="NAJO01000017">
    <property type="protein sequence ID" value="OQO06053.1"/>
    <property type="molecule type" value="Genomic_DNA"/>
</dbReference>
<dbReference type="PANTHER" id="PTHR13693:SF3">
    <property type="entry name" value="LD36009P"/>
    <property type="match status" value="1"/>
</dbReference>
<evidence type="ECO:0000256" key="1">
    <source>
        <dbReference type="ARBA" id="ARBA00001933"/>
    </source>
</evidence>
<dbReference type="InterPro" id="IPR050087">
    <property type="entry name" value="AON_synthase_class-II"/>
</dbReference>
<dbReference type="InterPro" id="IPR015421">
    <property type="entry name" value="PyrdxlP-dep_Trfase_major"/>
</dbReference>
<dbReference type="InterPro" id="IPR015422">
    <property type="entry name" value="PyrdxlP-dep_Trfase_small"/>
</dbReference>
<comment type="caution">
    <text evidence="9">The sequence shown here is derived from an EMBL/GenBank/DDBJ whole genome shotgun (WGS) entry which is preliminary data.</text>
</comment>
<dbReference type="InterPro" id="IPR001917">
    <property type="entry name" value="Aminotrans_II_pyridoxalP_BS"/>
</dbReference>
<keyword evidence="10" id="KW-1185">Reference proteome</keyword>
<evidence type="ECO:0000256" key="2">
    <source>
        <dbReference type="ARBA" id="ARBA00008392"/>
    </source>
</evidence>
<comment type="catalytic activity">
    <reaction evidence="6">
        <text>L-serine + hexadecanoyl-CoA + H(+) = 3-oxosphinganine + CO2 + CoA</text>
        <dbReference type="Rhea" id="RHEA:14761"/>
        <dbReference type="ChEBI" id="CHEBI:15378"/>
        <dbReference type="ChEBI" id="CHEBI:16526"/>
        <dbReference type="ChEBI" id="CHEBI:33384"/>
        <dbReference type="ChEBI" id="CHEBI:57287"/>
        <dbReference type="ChEBI" id="CHEBI:57379"/>
        <dbReference type="ChEBI" id="CHEBI:58299"/>
        <dbReference type="EC" id="2.3.1.50"/>
    </reaction>
</comment>
<keyword evidence="5" id="KW-0663">Pyridoxal phosphate</keyword>
<evidence type="ECO:0000256" key="3">
    <source>
        <dbReference type="ARBA" id="ARBA00013220"/>
    </source>
</evidence>
<comment type="similarity">
    <text evidence="2">Belongs to the class-II pyridoxal-phosphate-dependent aminotransferase family.</text>
</comment>
<gene>
    <name evidence="9" type="ORF">B0A48_08641</name>
</gene>
<organism evidence="9 10">
    <name type="scientific">Cryoendolithus antarcticus</name>
    <dbReference type="NCBI Taxonomy" id="1507870"/>
    <lineage>
        <taxon>Eukaryota</taxon>
        <taxon>Fungi</taxon>
        <taxon>Dikarya</taxon>
        <taxon>Ascomycota</taxon>
        <taxon>Pezizomycotina</taxon>
        <taxon>Dothideomycetes</taxon>
        <taxon>Dothideomycetidae</taxon>
        <taxon>Cladosporiales</taxon>
        <taxon>Cladosporiaceae</taxon>
        <taxon>Cryoendolithus</taxon>
    </lineage>
</organism>
<feature type="compositionally biased region" description="Basic and acidic residues" evidence="7">
    <location>
        <begin position="520"/>
        <end position="536"/>
    </location>
</feature>
<dbReference type="InterPro" id="IPR004839">
    <property type="entry name" value="Aminotransferase_I/II_large"/>
</dbReference>
<dbReference type="EC" id="2.3.1.50" evidence="3"/>
<dbReference type="InterPro" id="IPR015424">
    <property type="entry name" value="PyrdxlP-dep_Trfase"/>
</dbReference>
<dbReference type="InParanoid" id="A0A1V8T3R2"/>
<dbReference type="AlphaFoldDB" id="A0A1V8T3R2"/>
<evidence type="ECO:0000256" key="7">
    <source>
        <dbReference type="SAM" id="MobiDB-lite"/>
    </source>
</evidence>
<dbReference type="Pfam" id="PF00155">
    <property type="entry name" value="Aminotran_1_2"/>
    <property type="match status" value="1"/>
</dbReference>
<dbReference type="SUPFAM" id="SSF53383">
    <property type="entry name" value="PLP-dependent transferases"/>
    <property type="match status" value="1"/>
</dbReference>
<evidence type="ECO:0000256" key="6">
    <source>
        <dbReference type="ARBA" id="ARBA00048528"/>
    </source>
</evidence>
<evidence type="ECO:0000256" key="5">
    <source>
        <dbReference type="ARBA" id="ARBA00022898"/>
    </source>
</evidence>
<evidence type="ECO:0000259" key="8">
    <source>
        <dbReference type="Pfam" id="PF00155"/>
    </source>
</evidence>
<name>A0A1V8T3R2_9PEZI</name>
<sequence>MNHKAVVVHVREDNEQQDRPINAKRLVTERSKSLFTVSNGQSLRSQFSDARLVLGWMVHTTLRDPHPAAFARRYVISPHRKNDRFVVSFGLPALSATPRVLDDAPAVRSSAGTWKYDGTRTAREHRQVLNVASYNYLGFVDLSIEDRDTLQYALRSLPLADNGKGCNQPLEDAVKQELKTFLGMPGCELTASGYAINLLAFPAMAASSAADSSQKPVLLMDTESHSSMFVGAFIAHAATGARIVKFRHNSMTDLRIKLDEVRRSMGSAEKVALGHVWVAIEGLYSMDGTVPPLPEIVALKQEYGFRIYIDEAHSILSIGSTGTGVVGYFQDREFDTDLDARLSSSDVDMLGGTLSKSFSSVGGFVLCSSELTQYIEVRSRQMAESGSSLIPTLSLIRTLQILMDPTTIRRRLTHLRNVSRFVSSTLVAKGYCVSTTPGAPICAIIFDNVKRVLDFLRVGRESGLLCCGAAYPAAPRGAPRVRLSLTGAHTWEDVDEMLRLIDQVAREVGVKGIRNARRASSRDVDTNDPACQKDDDSASSLDRSAASGTDINTSIRALCCAPSPIASGQSARLRQAGENVFGKHGLGAAGPRWMYGTSSPHLRFEQSLNTAVMKWVPEQRSPLEPTDVATTLFTDSAVGLLSIISVCMEPLTPRRVKRGERHVVLLPRTAGLEVIEGAAAAQRHASTHVEWYNGTATSSIEAAKADGSFDKTHLTVFIDVRRDVEPGTEKRRLASLLQPYDTTALPSLTIIISDGGVLSTQFESTREVLQDLASAVPNAFGSSKVQWILFSAFHTMPDLPGLQGAFGTGSKRLVEKIQFLGPGVMYTAMMPPVMAALAEAGVRRMV</sequence>
<dbReference type="STRING" id="1507870.A0A1V8T3R2"/>
<keyword evidence="4" id="KW-0808">Transferase</keyword>
<evidence type="ECO:0000256" key="4">
    <source>
        <dbReference type="ARBA" id="ARBA00022679"/>
    </source>
</evidence>
<dbReference type="GO" id="GO:0004758">
    <property type="term" value="F:serine C-palmitoyltransferase activity"/>
    <property type="evidence" value="ECO:0007669"/>
    <property type="project" value="UniProtKB-EC"/>
</dbReference>
<dbReference type="GO" id="GO:0030170">
    <property type="term" value="F:pyridoxal phosphate binding"/>
    <property type="evidence" value="ECO:0007669"/>
    <property type="project" value="InterPro"/>
</dbReference>
<comment type="cofactor">
    <cofactor evidence="1">
        <name>pyridoxal 5'-phosphate</name>
        <dbReference type="ChEBI" id="CHEBI:597326"/>
    </cofactor>
</comment>
<feature type="domain" description="Aminotransferase class I/classII large" evidence="8">
    <location>
        <begin position="215"/>
        <end position="499"/>
    </location>
</feature>
<accession>A0A1V8T3R2</accession>
<proteinExistence type="inferred from homology"/>
<dbReference type="Gene3D" id="3.40.640.10">
    <property type="entry name" value="Type I PLP-dependent aspartate aminotransferase-like (Major domain)"/>
    <property type="match status" value="1"/>
</dbReference>
<protein>
    <recommendedName>
        <fullName evidence="3">serine C-palmitoyltransferase</fullName>
        <ecNumber evidence="3">2.3.1.50</ecNumber>
    </recommendedName>
</protein>
<dbReference type="PROSITE" id="PS00599">
    <property type="entry name" value="AA_TRANSFER_CLASS_2"/>
    <property type="match status" value="1"/>
</dbReference>
<evidence type="ECO:0000313" key="9">
    <source>
        <dbReference type="EMBL" id="OQO06053.1"/>
    </source>
</evidence>
<feature type="region of interest" description="Disordered" evidence="7">
    <location>
        <begin position="517"/>
        <end position="546"/>
    </location>
</feature>
<dbReference type="PANTHER" id="PTHR13693">
    <property type="entry name" value="CLASS II AMINOTRANSFERASE/8-AMINO-7-OXONONANOATE SYNTHASE"/>
    <property type="match status" value="1"/>
</dbReference>